<dbReference type="Proteomes" id="UP001185659">
    <property type="component" value="Unassembled WGS sequence"/>
</dbReference>
<comment type="caution">
    <text evidence="3">The sequence shown here is derived from an EMBL/GenBank/DDBJ whole genome shotgun (WGS) entry which is preliminary data.</text>
</comment>
<feature type="transmembrane region" description="Helical" evidence="1">
    <location>
        <begin position="413"/>
        <end position="430"/>
    </location>
</feature>
<feature type="transmembrane region" description="Helical" evidence="1">
    <location>
        <begin position="12"/>
        <end position="33"/>
    </location>
</feature>
<organism evidence="3 4">
    <name type="scientific">Nitratireductor aquimarinus</name>
    <dbReference type="NCBI Taxonomy" id="889300"/>
    <lineage>
        <taxon>Bacteria</taxon>
        <taxon>Pseudomonadati</taxon>
        <taxon>Pseudomonadota</taxon>
        <taxon>Alphaproteobacteria</taxon>
        <taxon>Hyphomicrobiales</taxon>
        <taxon>Phyllobacteriaceae</taxon>
        <taxon>Nitratireductor</taxon>
    </lineage>
</organism>
<feature type="transmembrane region" description="Helical" evidence="1">
    <location>
        <begin position="358"/>
        <end position="376"/>
    </location>
</feature>
<evidence type="ECO:0000313" key="4">
    <source>
        <dbReference type="Proteomes" id="UP001185659"/>
    </source>
</evidence>
<keyword evidence="1" id="KW-1133">Transmembrane helix</keyword>
<feature type="transmembrane region" description="Helical" evidence="1">
    <location>
        <begin position="468"/>
        <end position="489"/>
    </location>
</feature>
<feature type="domain" description="DUF112" evidence="2">
    <location>
        <begin position="18"/>
        <end position="441"/>
    </location>
</feature>
<protein>
    <submittedName>
        <fullName evidence="3">Tripartite tricarboxylate transporter permease</fullName>
    </submittedName>
</protein>
<reference evidence="3 4" key="1">
    <citation type="submission" date="2023-10" db="EMBL/GenBank/DDBJ databases">
        <authorList>
            <person name="Venkata Ramana C."/>
            <person name="Sasikala C."/>
            <person name="Dhurka M."/>
        </authorList>
    </citation>
    <scope>NUCLEOTIDE SEQUENCE [LARGE SCALE GENOMIC DNA]</scope>
    <source>
        <strain evidence="3 4">KCTC 32151</strain>
    </source>
</reference>
<keyword evidence="1" id="KW-0812">Transmembrane</keyword>
<evidence type="ECO:0000256" key="1">
    <source>
        <dbReference type="SAM" id="Phobius"/>
    </source>
</evidence>
<evidence type="ECO:0000259" key="2">
    <source>
        <dbReference type="Pfam" id="PF01970"/>
    </source>
</evidence>
<name>A0ABU4ALY4_9HYPH</name>
<feature type="transmembrane region" description="Helical" evidence="1">
    <location>
        <begin position="119"/>
        <end position="137"/>
    </location>
</feature>
<dbReference type="PANTHER" id="PTHR35342:SF5">
    <property type="entry name" value="TRICARBOXYLIC TRANSPORT PROTEIN"/>
    <property type="match status" value="1"/>
</dbReference>
<feature type="transmembrane region" description="Helical" evidence="1">
    <location>
        <begin position="149"/>
        <end position="177"/>
    </location>
</feature>
<feature type="transmembrane region" description="Helical" evidence="1">
    <location>
        <begin position="322"/>
        <end position="346"/>
    </location>
</feature>
<feature type="transmembrane region" description="Helical" evidence="1">
    <location>
        <begin position="383"/>
        <end position="407"/>
    </location>
</feature>
<feature type="transmembrane region" description="Helical" evidence="1">
    <location>
        <begin position="40"/>
        <end position="62"/>
    </location>
</feature>
<proteinExistence type="predicted"/>
<dbReference type="InterPro" id="IPR002823">
    <property type="entry name" value="DUF112_TM"/>
</dbReference>
<feature type="transmembrane region" description="Helical" evidence="1">
    <location>
        <begin position="437"/>
        <end position="456"/>
    </location>
</feature>
<dbReference type="RefSeq" id="WP_317561573.1">
    <property type="nucleotide sequence ID" value="NZ_JAWLIP010000006.1"/>
</dbReference>
<keyword evidence="1" id="KW-0472">Membrane</keyword>
<dbReference type="EMBL" id="JAWLIP010000006">
    <property type="protein sequence ID" value="MDV6227262.1"/>
    <property type="molecule type" value="Genomic_DNA"/>
</dbReference>
<dbReference type="PANTHER" id="PTHR35342">
    <property type="entry name" value="TRICARBOXYLIC TRANSPORT PROTEIN"/>
    <property type="match status" value="1"/>
</dbReference>
<keyword evidence="4" id="KW-1185">Reference proteome</keyword>
<accession>A0ABU4ALY4</accession>
<gene>
    <name evidence="3" type="ORF">R2G56_13270</name>
</gene>
<sequence length="503" mass="52296">MENILLGAGDALSLTAIAAVFGGILLGYIVGVVPGLSRPAALAVAVPLTYYMTPIAAIAFLVGVTKASAAGGATGAIMLNTPGEPSSAATCYDGYPLARAGKAAKALKIALYSSVFGDMVSTLVLIALAMPLASFALKMGPVEMTSVMIFALTFIAALSGTSLTKGLVSGIFGILLATVGLDPESATPRLTFGMIELFDGIPLVSATVGMLAFTEMLVQAEAYIRARKTGHHIQKMELLPDDNGVSLEEVREVAPTAVRSTMVGIASGIIPGLGPTIGAFLSYVVAKKFAKPGDRYGEGDIKGVAATEAADNAVLPASFIPLFAIGLPGSVSAAILVAAFMMHGVVPGPLVFEQHPRLIYGIYASMLVASVCMLIVGRVGLTCFARIGSVPAVIIIPTVIVFCTLGSFLEHHAMFSVYAMVVLGVVGYFMQRYGYSVVTFLIGFVIGPLFELSLRQSIIVTNHKFEAVLHHPIAIGFLVMSVAAAIFFIKPAGKRALSQQTDT</sequence>
<evidence type="ECO:0000313" key="3">
    <source>
        <dbReference type="EMBL" id="MDV6227262.1"/>
    </source>
</evidence>
<dbReference type="Pfam" id="PF01970">
    <property type="entry name" value="TctA"/>
    <property type="match status" value="1"/>
</dbReference>